<reference evidence="7" key="1">
    <citation type="journal article" date="2021" name="Sci. Rep.">
        <title>Diploid genomic architecture of Nitzschia inconspicua, an elite biomass production diatom.</title>
        <authorList>
            <person name="Oliver A."/>
            <person name="Podell S."/>
            <person name="Pinowska A."/>
            <person name="Traller J.C."/>
            <person name="Smith S.R."/>
            <person name="McClure R."/>
            <person name="Beliaev A."/>
            <person name="Bohutskyi P."/>
            <person name="Hill E.A."/>
            <person name="Rabines A."/>
            <person name="Zheng H."/>
            <person name="Allen L.Z."/>
            <person name="Kuo A."/>
            <person name="Grigoriev I.V."/>
            <person name="Allen A.E."/>
            <person name="Hazlebeck D."/>
            <person name="Allen E.E."/>
        </authorList>
    </citation>
    <scope>NUCLEOTIDE SEQUENCE</scope>
    <source>
        <strain evidence="7">Hildebrandi</strain>
    </source>
</reference>
<accession>A0A9K3LS07</accession>
<dbReference type="PROSITE" id="PS50920">
    <property type="entry name" value="SOLCAR"/>
    <property type="match status" value="1"/>
</dbReference>
<keyword evidence="4" id="KW-1133">Transmembrane helix</keyword>
<keyword evidence="3" id="KW-0677">Repeat</keyword>
<dbReference type="EMBL" id="JAGRRH010000007">
    <property type="protein sequence ID" value="KAG7366975.1"/>
    <property type="molecule type" value="Genomic_DNA"/>
</dbReference>
<comment type="caution">
    <text evidence="7">The sequence shown here is derived from an EMBL/GenBank/DDBJ whole genome shotgun (WGS) entry which is preliminary data.</text>
</comment>
<reference evidence="7" key="2">
    <citation type="submission" date="2021-04" db="EMBL/GenBank/DDBJ databases">
        <authorList>
            <person name="Podell S."/>
        </authorList>
    </citation>
    <scope>NUCLEOTIDE SEQUENCE</scope>
    <source>
        <strain evidence="7">Hildebrandi</strain>
    </source>
</reference>
<evidence type="ECO:0000256" key="6">
    <source>
        <dbReference type="RuleBase" id="RU000488"/>
    </source>
</evidence>
<dbReference type="Pfam" id="PF00153">
    <property type="entry name" value="Mito_carr"/>
    <property type="match status" value="1"/>
</dbReference>
<protein>
    <submittedName>
        <fullName evidence="7">Mitochondrial carrier protein</fullName>
    </submittedName>
</protein>
<keyword evidence="5 6" id="KW-0812">Transmembrane</keyword>
<dbReference type="OrthoDB" id="193856at2759"/>
<evidence type="ECO:0000313" key="8">
    <source>
        <dbReference type="Proteomes" id="UP000693970"/>
    </source>
</evidence>
<keyword evidence="5" id="KW-0472">Membrane</keyword>
<evidence type="ECO:0000256" key="2">
    <source>
        <dbReference type="ARBA" id="ARBA00022448"/>
    </source>
</evidence>
<dbReference type="GO" id="GO:0016020">
    <property type="term" value="C:membrane"/>
    <property type="evidence" value="ECO:0007669"/>
    <property type="project" value="UniProtKB-UniRule"/>
</dbReference>
<dbReference type="Proteomes" id="UP000693970">
    <property type="component" value="Unassembled WGS sequence"/>
</dbReference>
<proteinExistence type="inferred from homology"/>
<feature type="repeat" description="Solcar" evidence="5">
    <location>
        <begin position="82"/>
        <end position="170"/>
    </location>
</feature>
<dbReference type="AlphaFoldDB" id="A0A9K3LS07"/>
<evidence type="ECO:0000256" key="1">
    <source>
        <dbReference type="ARBA" id="ARBA00006375"/>
    </source>
</evidence>
<evidence type="ECO:0000313" key="7">
    <source>
        <dbReference type="EMBL" id="KAG7366975.1"/>
    </source>
</evidence>
<dbReference type="PANTHER" id="PTHR45624:SF10">
    <property type="entry name" value="SLC (SOLUTE CARRIER) HOMOLOG"/>
    <property type="match status" value="1"/>
</dbReference>
<dbReference type="InterPro" id="IPR018108">
    <property type="entry name" value="MCP_transmembrane"/>
</dbReference>
<gene>
    <name evidence="7" type="ORF">IV203_029645</name>
</gene>
<evidence type="ECO:0000256" key="5">
    <source>
        <dbReference type="PROSITE-ProRule" id="PRU00282"/>
    </source>
</evidence>
<dbReference type="PANTHER" id="PTHR45624">
    <property type="entry name" value="MITOCHONDRIAL BASIC AMINO ACIDS TRANSPORTER-RELATED"/>
    <property type="match status" value="1"/>
</dbReference>
<comment type="similarity">
    <text evidence="1 6">Belongs to the mitochondrial carrier (TC 2.A.29) family.</text>
</comment>
<keyword evidence="2 6" id="KW-0813">Transport</keyword>
<sequence>MPEVNSTSSIIIGSVGSGLVSTVLGHPLDTVKTHLQINSKFRNPFHVIQTIRLGVFRGIVPPIMNAFLMNSVMFCVFDTVQTTWNNPFAAGLISGFATAMISTPTDYVKIQSQLADQTQPRLKLWSILYDPKTGRCITPRLLYRGHTANLAREGIFTMVYLGVYHRTLSSMANGDGVIVQKDSLAVATTSSVTGGFA</sequence>
<organism evidence="7 8">
    <name type="scientific">Nitzschia inconspicua</name>
    <dbReference type="NCBI Taxonomy" id="303405"/>
    <lineage>
        <taxon>Eukaryota</taxon>
        <taxon>Sar</taxon>
        <taxon>Stramenopiles</taxon>
        <taxon>Ochrophyta</taxon>
        <taxon>Bacillariophyta</taxon>
        <taxon>Bacillariophyceae</taxon>
        <taxon>Bacillariophycidae</taxon>
        <taxon>Bacillariales</taxon>
        <taxon>Bacillariaceae</taxon>
        <taxon>Nitzschia</taxon>
    </lineage>
</organism>
<dbReference type="InterPro" id="IPR050567">
    <property type="entry name" value="Mitochondrial_Carrier"/>
</dbReference>
<evidence type="ECO:0000256" key="3">
    <source>
        <dbReference type="ARBA" id="ARBA00022737"/>
    </source>
</evidence>
<name>A0A9K3LS07_9STRA</name>
<dbReference type="GO" id="GO:0022857">
    <property type="term" value="F:transmembrane transporter activity"/>
    <property type="evidence" value="ECO:0007669"/>
    <property type="project" value="TreeGrafter"/>
</dbReference>
<keyword evidence="8" id="KW-1185">Reference proteome</keyword>
<evidence type="ECO:0000256" key="4">
    <source>
        <dbReference type="ARBA" id="ARBA00022989"/>
    </source>
</evidence>